<accession>A0A2T3ZII8</accession>
<evidence type="ECO:0000313" key="2">
    <source>
        <dbReference type="Proteomes" id="UP000240493"/>
    </source>
</evidence>
<sequence length="130" mass="14818">MSTDRYLLYLLILATGKKLHSSAKKSSRTSFQRHADYPPTNDTSVKKANLIFTPSYLRSRPGDVYSKPALFSQQSIPGPCSLSVLREHSMHLGFYLPARCLDRFLNIGYTSVVRIRSLIVWEDMEHRATP</sequence>
<dbReference type="EMBL" id="KZ679258">
    <property type="protein sequence ID" value="PTB44617.1"/>
    <property type="molecule type" value="Genomic_DNA"/>
</dbReference>
<gene>
    <name evidence="1" type="ORF">M441DRAFT_352386</name>
</gene>
<dbReference type="AlphaFoldDB" id="A0A2T3ZII8"/>
<protein>
    <submittedName>
        <fullName evidence="1">Uncharacterized protein</fullName>
    </submittedName>
</protein>
<name>A0A2T3ZII8_TRIA4</name>
<keyword evidence="2" id="KW-1185">Reference proteome</keyword>
<reference evidence="1 2" key="1">
    <citation type="submission" date="2016-07" db="EMBL/GenBank/DDBJ databases">
        <title>Multiple horizontal gene transfer events from other fungi enriched the ability of initially mycotrophic Trichoderma (Ascomycota) to feed on dead plant biomass.</title>
        <authorList>
            <consortium name="DOE Joint Genome Institute"/>
            <person name="Aerts A."/>
            <person name="Atanasova L."/>
            <person name="Chenthamara K."/>
            <person name="Zhang J."/>
            <person name="Grujic M."/>
            <person name="Henrissat B."/>
            <person name="Kuo A."/>
            <person name="Salamov A."/>
            <person name="Lipzen A."/>
            <person name="Labutti K."/>
            <person name="Barry K."/>
            <person name="Miao Y."/>
            <person name="Rahimi M.J."/>
            <person name="Shen Q."/>
            <person name="Grigoriev I.V."/>
            <person name="Kubicek C.P."/>
            <person name="Druzhinina I.S."/>
        </authorList>
    </citation>
    <scope>NUCLEOTIDE SEQUENCE [LARGE SCALE GENOMIC DNA]</scope>
    <source>
        <strain evidence="1 2">CBS 433.97</strain>
    </source>
</reference>
<proteinExistence type="predicted"/>
<organism evidence="1 2">
    <name type="scientific">Trichoderma asperellum (strain ATCC 204424 / CBS 433.97 / NBRC 101777)</name>
    <dbReference type="NCBI Taxonomy" id="1042311"/>
    <lineage>
        <taxon>Eukaryota</taxon>
        <taxon>Fungi</taxon>
        <taxon>Dikarya</taxon>
        <taxon>Ascomycota</taxon>
        <taxon>Pezizomycotina</taxon>
        <taxon>Sordariomycetes</taxon>
        <taxon>Hypocreomycetidae</taxon>
        <taxon>Hypocreales</taxon>
        <taxon>Hypocreaceae</taxon>
        <taxon>Trichoderma</taxon>
    </lineage>
</organism>
<dbReference type="Proteomes" id="UP000240493">
    <property type="component" value="Unassembled WGS sequence"/>
</dbReference>
<evidence type="ECO:0000313" key="1">
    <source>
        <dbReference type="EMBL" id="PTB44617.1"/>
    </source>
</evidence>